<dbReference type="HAMAP" id="MF_00358">
    <property type="entry name" value="Ribosomal_bS21"/>
    <property type="match status" value="1"/>
</dbReference>
<dbReference type="AlphaFoldDB" id="A0A1M6CHU5"/>
<evidence type="ECO:0000256" key="5">
    <source>
        <dbReference type="HAMAP-Rule" id="MF_00358"/>
    </source>
</evidence>
<dbReference type="Pfam" id="PF01165">
    <property type="entry name" value="Ribosomal_S21"/>
    <property type="match status" value="1"/>
</dbReference>
<dbReference type="NCBIfam" id="TIGR00030">
    <property type="entry name" value="S21p"/>
    <property type="match status" value="1"/>
</dbReference>
<comment type="similarity">
    <text evidence="1 5">Belongs to the bacterial ribosomal protein bS21 family.</text>
</comment>
<protein>
    <recommendedName>
        <fullName evidence="4 5">Small ribosomal subunit protein bS21</fullName>
    </recommendedName>
</protein>
<evidence type="ECO:0000256" key="1">
    <source>
        <dbReference type="ARBA" id="ARBA00006640"/>
    </source>
</evidence>
<dbReference type="GO" id="GO:0006412">
    <property type="term" value="P:translation"/>
    <property type="evidence" value="ECO:0007669"/>
    <property type="project" value="UniProtKB-UniRule"/>
</dbReference>
<name>A0A1M6CHU5_9FLAO</name>
<dbReference type="RefSeq" id="WP_073314696.1">
    <property type="nucleotide sequence ID" value="NZ_FQYP01000002.1"/>
</dbReference>
<dbReference type="InterPro" id="IPR038380">
    <property type="entry name" value="Ribosomal_bS21_sf"/>
</dbReference>
<dbReference type="Gene3D" id="1.20.5.1150">
    <property type="entry name" value="Ribosomal protein S8"/>
    <property type="match status" value="1"/>
</dbReference>
<keyword evidence="3 5" id="KW-0687">Ribonucleoprotein</keyword>
<keyword evidence="7" id="KW-1185">Reference proteome</keyword>
<sequence length="66" mass="8093">MLIIQVKKGESIDRALKRYKRKCKNVKLVKEIRSRKEYVKKSVKMREQMKKAQHKAKYLREHSDEF</sequence>
<gene>
    <name evidence="5" type="primary">rpsU</name>
    <name evidence="6" type="ORF">SAMN04488508_102124</name>
</gene>
<evidence type="ECO:0000256" key="4">
    <source>
        <dbReference type="ARBA" id="ARBA00035135"/>
    </source>
</evidence>
<dbReference type="GO" id="GO:0003735">
    <property type="term" value="F:structural constituent of ribosome"/>
    <property type="evidence" value="ECO:0007669"/>
    <property type="project" value="InterPro"/>
</dbReference>
<reference evidence="7" key="1">
    <citation type="submission" date="2016-11" db="EMBL/GenBank/DDBJ databases">
        <authorList>
            <person name="Varghese N."/>
            <person name="Submissions S."/>
        </authorList>
    </citation>
    <scope>NUCLEOTIDE SEQUENCE [LARGE SCALE GENOMIC DNA]</scope>
    <source>
        <strain evidence="7">DSM 22623</strain>
    </source>
</reference>
<dbReference type="Proteomes" id="UP000184432">
    <property type="component" value="Unassembled WGS sequence"/>
</dbReference>
<keyword evidence="2 5" id="KW-0689">Ribosomal protein</keyword>
<dbReference type="GO" id="GO:1990904">
    <property type="term" value="C:ribonucleoprotein complex"/>
    <property type="evidence" value="ECO:0007669"/>
    <property type="project" value="UniProtKB-KW"/>
</dbReference>
<dbReference type="STRING" id="570521.SAMN04488508_102124"/>
<dbReference type="GO" id="GO:0005840">
    <property type="term" value="C:ribosome"/>
    <property type="evidence" value="ECO:0007669"/>
    <property type="project" value="UniProtKB-KW"/>
</dbReference>
<proteinExistence type="inferred from homology"/>
<accession>A0A1M6CHU5</accession>
<dbReference type="OrthoDB" id="598353at2"/>
<evidence type="ECO:0000256" key="2">
    <source>
        <dbReference type="ARBA" id="ARBA00022980"/>
    </source>
</evidence>
<dbReference type="InterPro" id="IPR001911">
    <property type="entry name" value="Ribosomal_bS21"/>
</dbReference>
<evidence type="ECO:0000256" key="3">
    <source>
        <dbReference type="ARBA" id="ARBA00023274"/>
    </source>
</evidence>
<evidence type="ECO:0000313" key="7">
    <source>
        <dbReference type="Proteomes" id="UP000184432"/>
    </source>
</evidence>
<dbReference type="EMBL" id="FQYP01000002">
    <property type="protein sequence ID" value="SHI60567.1"/>
    <property type="molecule type" value="Genomic_DNA"/>
</dbReference>
<evidence type="ECO:0000313" key="6">
    <source>
        <dbReference type="EMBL" id="SHI60567.1"/>
    </source>
</evidence>
<organism evidence="6 7">
    <name type="scientific">Aquimarina spongiae</name>
    <dbReference type="NCBI Taxonomy" id="570521"/>
    <lineage>
        <taxon>Bacteria</taxon>
        <taxon>Pseudomonadati</taxon>
        <taxon>Bacteroidota</taxon>
        <taxon>Flavobacteriia</taxon>
        <taxon>Flavobacteriales</taxon>
        <taxon>Flavobacteriaceae</taxon>
        <taxon>Aquimarina</taxon>
    </lineage>
</organism>